<evidence type="ECO:0000313" key="2">
    <source>
        <dbReference type="Proteomes" id="UP000011082"/>
    </source>
</evidence>
<keyword evidence="2" id="KW-1185">Reference proteome</keyword>
<dbReference type="InParanoid" id="L2GQL0"/>
<dbReference type="SUPFAM" id="SSF64356">
    <property type="entry name" value="SNARE-like"/>
    <property type="match status" value="1"/>
</dbReference>
<evidence type="ECO:0008006" key="3">
    <source>
        <dbReference type="Google" id="ProtNLM"/>
    </source>
</evidence>
<dbReference type="STRING" id="993615.L2GQL0"/>
<name>L2GQL0_VITCO</name>
<accession>L2GQL0</accession>
<dbReference type="OMA" id="FYTAVIK"/>
<dbReference type="Proteomes" id="UP000011082">
    <property type="component" value="Unassembled WGS sequence"/>
</dbReference>
<dbReference type="FunCoup" id="L2GQL0">
    <property type="interactions" value="60"/>
</dbReference>
<dbReference type="AlphaFoldDB" id="L2GQL0"/>
<sequence length="159" mass="18198">MDIKDAAFLAIVDSAKNILLSYSCEEFDRHGLLSSLGEENGQVFIFKDHTVFVSRINDISVLLVTFPESNEIFVSKAFEALVNSLSRVIKNWCIERIAEKYDQLQLIFHEFVFKGIILVDEEDELSSRIMKRTFENMNAIKVNKGFASLLNKATKSLRK</sequence>
<reference evidence="2" key="1">
    <citation type="submission" date="2011-05" db="EMBL/GenBank/DDBJ databases">
        <title>The genome sequence of Vittaforma corneae strain ATCC 50505.</title>
        <authorList>
            <consortium name="The Broad Institute Genome Sequencing Platform"/>
            <person name="Cuomo C."/>
            <person name="Didier E."/>
            <person name="Bowers L."/>
            <person name="Young S.K."/>
            <person name="Zeng Q."/>
            <person name="Gargeya S."/>
            <person name="Fitzgerald M."/>
            <person name="Haas B."/>
            <person name="Abouelleil A."/>
            <person name="Alvarado L."/>
            <person name="Arachchi H.M."/>
            <person name="Berlin A."/>
            <person name="Chapman S.B."/>
            <person name="Gearin G."/>
            <person name="Goldberg J."/>
            <person name="Griggs A."/>
            <person name="Gujja S."/>
            <person name="Hansen M."/>
            <person name="Heiman D."/>
            <person name="Howarth C."/>
            <person name="Larimer J."/>
            <person name="Lui A."/>
            <person name="MacDonald P.J.P."/>
            <person name="McCowen C."/>
            <person name="Montmayeur A."/>
            <person name="Murphy C."/>
            <person name="Neiman D."/>
            <person name="Pearson M."/>
            <person name="Priest M."/>
            <person name="Roberts A."/>
            <person name="Saif S."/>
            <person name="Shea T."/>
            <person name="Sisk P."/>
            <person name="Stolte C."/>
            <person name="Sykes S."/>
            <person name="Wortman J."/>
            <person name="Nusbaum C."/>
            <person name="Birren B."/>
        </authorList>
    </citation>
    <scope>NUCLEOTIDE SEQUENCE [LARGE SCALE GENOMIC DNA]</scope>
    <source>
        <strain evidence="2">ATCC 50505</strain>
    </source>
</reference>
<evidence type="ECO:0000313" key="1">
    <source>
        <dbReference type="EMBL" id="ELA42805.1"/>
    </source>
</evidence>
<dbReference type="InterPro" id="IPR011012">
    <property type="entry name" value="Longin-like_dom_sf"/>
</dbReference>
<dbReference type="GeneID" id="19880838"/>
<protein>
    <recommendedName>
        <fullName evidence="3">Coatomer subunit zeta</fullName>
    </recommendedName>
</protein>
<proteinExistence type="predicted"/>
<dbReference type="Gene3D" id="3.30.450.60">
    <property type="match status" value="1"/>
</dbReference>
<dbReference type="VEuPathDB" id="MicrosporidiaDB:VICG_00120"/>
<dbReference type="RefSeq" id="XP_007603573.1">
    <property type="nucleotide sequence ID" value="XM_007603511.1"/>
</dbReference>
<organism evidence="1 2">
    <name type="scientific">Vittaforma corneae (strain ATCC 50505)</name>
    <name type="common">Microsporidian parasite</name>
    <name type="synonym">Nosema corneum</name>
    <dbReference type="NCBI Taxonomy" id="993615"/>
    <lineage>
        <taxon>Eukaryota</taxon>
        <taxon>Fungi</taxon>
        <taxon>Fungi incertae sedis</taxon>
        <taxon>Microsporidia</taxon>
        <taxon>Nosematidae</taxon>
        <taxon>Vittaforma</taxon>
    </lineage>
</organism>
<dbReference type="EMBL" id="JH370130">
    <property type="protein sequence ID" value="ELA42805.1"/>
    <property type="molecule type" value="Genomic_DNA"/>
</dbReference>
<dbReference type="HOGENOM" id="CLU_129942_0_0_1"/>
<gene>
    <name evidence="1" type="ORF">VICG_00120</name>
</gene>
<dbReference type="OrthoDB" id="10249988at2759"/>